<dbReference type="RefSeq" id="WP_344917117.1">
    <property type="nucleotide sequence ID" value="NZ_BAAAYO010000021.1"/>
</dbReference>
<proteinExistence type="predicted"/>
<accession>A0ABV5VPY7</accession>
<evidence type="ECO:0000256" key="5">
    <source>
        <dbReference type="ARBA" id="ARBA00023288"/>
    </source>
</evidence>
<dbReference type="InterPro" id="IPR006059">
    <property type="entry name" value="SBP"/>
</dbReference>
<organism evidence="6 7">
    <name type="scientific">Paenibacillus hodogayensis</name>
    <dbReference type="NCBI Taxonomy" id="279208"/>
    <lineage>
        <taxon>Bacteria</taxon>
        <taxon>Bacillati</taxon>
        <taxon>Bacillota</taxon>
        <taxon>Bacilli</taxon>
        <taxon>Bacillales</taxon>
        <taxon>Paenibacillaceae</taxon>
        <taxon>Paenibacillus</taxon>
    </lineage>
</organism>
<sequence>MMKLRGKSVRLTITVLASVSVLFGCGTRQDNPETNKPAANPMKYDEAFSITFFNATGSNEAYFRENTEPFMKKVFPNVTINYIQTAKGSTIQELITAGNIPDIMLINSSQVISYNNLGLLEDLTPLAKTNNVDLSRFDDHMMETIKKFTPKGELYVLPWSHLPMALYYNKSIFDKFGVAYPKEGMTWDDVAALTRKLSRMDGGVAYRGFDMNRSTFLRLNPLSLSYVDPKMEKAIANTDGWREFITTFSDLYKIPGNELPAKSVTSDQAFFKDKTLAMNVTYGNFPTPENAEMIEAWQSIDLVSLPMFKTAPDTGTQYSGASLAVSKTSKVKDKAMLLIAAATSDEAQKHGAAIGRYPTVKNKDVLDQFGQGTPQLSSKNLKALQRLKVAATTFSSEYDAATLPIITSTFDDILKGTVDMATGLREADEKMNAKIAEEKAKAK</sequence>
<keyword evidence="2" id="KW-0732">Signal</keyword>
<evidence type="ECO:0000256" key="1">
    <source>
        <dbReference type="ARBA" id="ARBA00022475"/>
    </source>
</evidence>
<dbReference type="InterPro" id="IPR050490">
    <property type="entry name" value="Bact_solute-bd_prot1"/>
</dbReference>
<dbReference type="PANTHER" id="PTHR43649:SF33">
    <property type="entry name" value="POLYGALACTURONAN_RHAMNOGALACTURONAN-BINDING PROTEIN YTCQ"/>
    <property type="match status" value="1"/>
</dbReference>
<dbReference type="Gene3D" id="3.40.190.10">
    <property type="entry name" value="Periplasmic binding protein-like II"/>
    <property type="match status" value="1"/>
</dbReference>
<keyword evidence="7" id="KW-1185">Reference proteome</keyword>
<keyword evidence="4" id="KW-0564">Palmitate</keyword>
<evidence type="ECO:0000256" key="4">
    <source>
        <dbReference type="ARBA" id="ARBA00023139"/>
    </source>
</evidence>
<evidence type="ECO:0000313" key="6">
    <source>
        <dbReference type="EMBL" id="MFB9750344.1"/>
    </source>
</evidence>
<protein>
    <submittedName>
        <fullName evidence="6">ABC transporter substrate-binding protein</fullName>
    </submittedName>
</protein>
<keyword evidence="1" id="KW-1003">Cell membrane</keyword>
<reference evidence="6 7" key="1">
    <citation type="submission" date="2024-09" db="EMBL/GenBank/DDBJ databases">
        <authorList>
            <person name="Sun Q."/>
            <person name="Mori K."/>
        </authorList>
    </citation>
    <scope>NUCLEOTIDE SEQUENCE [LARGE SCALE GENOMIC DNA]</scope>
    <source>
        <strain evidence="6 7">JCM 12520</strain>
    </source>
</reference>
<evidence type="ECO:0000256" key="3">
    <source>
        <dbReference type="ARBA" id="ARBA00023136"/>
    </source>
</evidence>
<dbReference type="SUPFAM" id="SSF53850">
    <property type="entry name" value="Periplasmic binding protein-like II"/>
    <property type="match status" value="1"/>
</dbReference>
<evidence type="ECO:0000313" key="7">
    <source>
        <dbReference type="Proteomes" id="UP001589619"/>
    </source>
</evidence>
<dbReference type="EMBL" id="JBHMAG010000002">
    <property type="protein sequence ID" value="MFB9750344.1"/>
    <property type="molecule type" value="Genomic_DNA"/>
</dbReference>
<dbReference type="PROSITE" id="PS51257">
    <property type="entry name" value="PROKAR_LIPOPROTEIN"/>
    <property type="match status" value="1"/>
</dbReference>
<name>A0ABV5VPY7_9BACL</name>
<gene>
    <name evidence="6" type="ORF">ACFFNY_02060</name>
</gene>
<comment type="caution">
    <text evidence="6">The sequence shown here is derived from an EMBL/GenBank/DDBJ whole genome shotgun (WGS) entry which is preliminary data.</text>
</comment>
<dbReference type="PANTHER" id="PTHR43649">
    <property type="entry name" value="ARABINOSE-BINDING PROTEIN-RELATED"/>
    <property type="match status" value="1"/>
</dbReference>
<dbReference type="Proteomes" id="UP001589619">
    <property type="component" value="Unassembled WGS sequence"/>
</dbReference>
<keyword evidence="5" id="KW-0449">Lipoprotein</keyword>
<dbReference type="Pfam" id="PF01547">
    <property type="entry name" value="SBP_bac_1"/>
    <property type="match status" value="1"/>
</dbReference>
<keyword evidence="3" id="KW-0472">Membrane</keyword>
<evidence type="ECO:0000256" key="2">
    <source>
        <dbReference type="ARBA" id="ARBA00022729"/>
    </source>
</evidence>